<evidence type="ECO:0000256" key="8">
    <source>
        <dbReference type="ARBA" id="ARBA00022989"/>
    </source>
</evidence>
<organism evidence="14 15">
    <name type="scientific">Miscanthus lutarioriparius</name>
    <dbReference type="NCBI Taxonomy" id="422564"/>
    <lineage>
        <taxon>Eukaryota</taxon>
        <taxon>Viridiplantae</taxon>
        <taxon>Streptophyta</taxon>
        <taxon>Embryophyta</taxon>
        <taxon>Tracheophyta</taxon>
        <taxon>Spermatophyta</taxon>
        <taxon>Magnoliopsida</taxon>
        <taxon>Liliopsida</taxon>
        <taxon>Poales</taxon>
        <taxon>Poaceae</taxon>
        <taxon>PACMAD clade</taxon>
        <taxon>Panicoideae</taxon>
        <taxon>Andropogonodae</taxon>
        <taxon>Andropogoneae</taxon>
        <taxon>Saccharinae</taxon>
        <taxon>Miscanthus</taxon>
    </lineage>
</organism>
<dbReference type="Pfam" id="PF08263">
    <property type="entry name" value="LRRNT_2"/>
    <property type="match status" value="1"/>
</dbReference>
<keyword evidence="15" id="KW-1185">Reference proteome</keyword>
<evidence type="ECO:0000313" key="14">
    <source>
        <dbReference type="EMBL" id="CAD6232815.1"/>
    </source>
</evidence>
<dbReference type="InterPro" id="IPR032675">
    <property type="entry name" value="LRR_dom_sf"/>
</dbReference>
<dbReference type="SMART" id="SM00369">
    <property type="entry name" value="LRR_TYP"/>
    <property type="match status" value="9"/>
</dbReference>
<feature type="signal peptide" evidence="12">
    <location>
        <begin position="1"/>
        <end position="22"/>
    </location>
</feature>
<dbReference type="PROSITE" id="PS51450">
    <property type="entry name" value="LRR"/>
    <property type="match status" value="1"/>
</dbReference>
<dbReference type="PROSITE" id="PS51257">
    <property type="entry name" value="PROKAR_LIPOPROTEIN"/>
    <property type="match status" value="1"/>
</dbReference>
<keyword evidence="4" id="KW-0433">Leucine-rich repeat</keyword>
<evidence type="ECO:0000256" key="11">
    <source>
        <dbReference type="SAM" id="Phobius"/>
    </source>
</evidence>
<evidence type="ECO:0000256" key="5">
    <source>
        <dbReference type="ARBA" id="ARBA00022692"/>
    </source>
</evidence>
<evidence type="ECO:0000256" key="1">
    <source>
        <dbReference type="ARBA" id="ARBA00004251"/>
    </source>
</evidence>
<evidence type="ECO:0000259" key="13">
    <source>
        <dbReference type="Pfam" id="PF08263"/>
    </source>
</evidence>
<dbReference type="AlphaFoldDB" id="A0A811P3F9"/>
<gene>
    <name evidence="14" type="ORF">NCGR_LOCUS22403</name>
</gene>
<evidence type="ECO:0000313" key="15">
    <source>
        <dbReference type="Proteomes" id="UP000604825"/>
    </source>
</evidence>
<evidence type="ECO:0000256" key="12">
    <source>
        <dbReference type="SAM" id="SignalP"/>
    </source>
</evidence>
<feature type="chain" id="PRO_5032394394" description="Leucine-rich repeat-containing N-terminal plant-type domain-containing protein" evidence="12">
    <location>
        <begin position="23"/>
        <end position="1094"/>
    </location>
</feature>
<accession>A0A811P3F9</accession>
<evidence type="ECO:0000256" key="4">
    <source>
        <dbReference type="ARBA" id="ARBA00022614"/>
    </source>
</evidence>
<evidence type="ECO:0000256" key="3">
    <source>
        <dbReference type="ARBA" id="ARBA00022475"/>
    </source>
</evidence>
<feature type="transmembrane region" description="Helical" evidence="11">
    <location>
        <begin position="1051"/>
        <end position="1074"/>
    </location>
</feature>
<evidence type="ECO:0000256" key="6">
    <source>
        <dbReference type="ARBA" id="ARBA00022729"/>
    </source>
</evidence>
<dbReference type="SUPFAM" id="SSF52058">
    <property type="entry name" value="L domain-like"/>
    <property type="match status" value="3"/>
</dbReference>
<sequence>MSSTHKQLLILLLLLYTHSSSSHPTATANGSIAACLASQSSSLLQIKRSFISKGSLPSWQPDTDCCHWEGVTCDMASGHVIALDLGGQYYLQSNGLDPAIFNLTLLRNLSLSGNDFRGAQLPSSGFERLSELVSIDLSLTNFAGQIPVGIASLNKLLVLDLSGNPNLYLSEPNFQSFIANLSRLRELYLDEMDLSSSGPTWSSAIWPSIPQIQILSLMSCGLSGSIATSFSRLRFLTMVNLRGNFGITGVVPEFFANFSLLTILDLSGNDFEGQFPTRIFQLKRLRFLDLYWNDNLCVQLPEFERGNQLEVLDLVMTKINCPSVIPASLVNLKSLKHLGLSTSGISRASDISVIGKIQSLEELRLYGISGPRKLEFSWSWIGSLKNLTYLELDSYDLSGALPSSITNLTNLNSLTLHSCNISGSIPLWIGNLTKLSDLNLGSNSLTERCSTDLLTTYSLCKCRQNSKIYLCSSDTANTVPRLKSAFWSSRRIPAPLSSSISEIDLSNNQLSGPMPPSFSQLPSLKYLNLESNHLIGTVELNPFWKLSNLYFLGFSNNMLSVIDAEDGSLPPVLPNIQHLGLASCNLTKLPRVLRYLDIILELDLSSNQIGGSIPGWIWVVWKDTLGMLDLSNNAFTNLEKSSLIPMTHLNFLNLSFNRLQGDIPIPVISLPYGVVALDYSNNGFSSILPNFGRYLNNVVYINLSKNRLHGHVPTSICGMRELQILDLSYNNFSGLVPYCLLEGGSLSVLKLRENKFHGMLPQKIKEGCMFETIDLNGNQIEGGLPRSISNCKSLVLLDVSNNQILDLFPSWLGSLPKLRVLVLRSNQFYGTIGGLQNGDQTRDFFSSLQILDLASNTFSGNLHSEWFGKLKSMMASVNNGQVLGHQTNFSQGFIYHDVITITYKGLDITFNKMLTTFNAIDLSNNSFDDVIPGSIGRLVSLHGLNMSHNAFMGEIPRQLGDLAQLESLDLSWNQLSGEIPQELTSLTFLAWLNLSYNNLTGRVPQSNQFFSFSSSSFEGNVGLCGRPLSKQCDTPSSAAASEGSSWWEDKVGVALLFIFSGLGFGVGFALAIICQKVCHVKGVSVVLSRWCHGI</sequence>
<keyword evidence="6 12" id="KW-0732">Signal</keyword>
<comment type="similarity">
    <text evidence="2">Belongs to the RLP family.</text>
</comment>
<keyword evidence="3" id="KW-1003">Cell membrane</keyword>
<evidence type="ECO:0000256" key="7">
    <source>
        <dbReference type="ARBA" id="ARBA00022737"/>
    </source>
</evidence>
<dbReference type="PRINTS" id="PR00019">
    <property type="entry name" value="LEURICHRPT"/>
</dbReference>
<dbReference type="PANTHER" id="PTHR48061:SF44">
    <property type="entry name" value="LEUCINE-RICH REPEAT-CONTAINING N-TERMINAL PLANT-TYPE DOMAIN-CONTAINING PROTEIN"/>
    <property type="match status" value="1"/>
</dbReference>
<dbReference type="InterPro" id="IPR003591">
    <property type="entry name" value="Leu-rich_rpt_typical-subtyp"/>
</dbReference>
<dbReference type="EMBL" id="CAJGYO010000005">
    <property type="protein sequence ID" value="CAD6232815.1"/>
    <property type="molecule type" value="Genomic_DNA"/>
</dbReference>
<keyword evidence="9 11" id="KW-0472">Membrane</keyword>
<protein>
    <recommendedName>
        <fullName evidence="13">Leucine-rich repeat-containing N-terminal plant-type domain-containing protein</fullName>
    </recommendedName>
</protein>
<dbReference type="FunFam" id="3.80.10.10:FF:000213">
    <property type="entry name" value="Tyrosine-sulfated glycopeptide receptor 1"/>
    <property type="match status" value="1"/>
</dbReference>
<evidence type="ECO:0000256" key="9">
    <source>
        <dbReference type="ARBA" id="ARBA00023136"/>
    </source>
</evidence>
<keyword evidence="7" id="KW-0677">Repeat</keyword>
<keyword evidence="5 11" id="KW-0812">Transmembrane</keyword>
<dbReference type="InterPro" id="IPR013210">
    <property type="entry name" value="LRR_N_plant-typ"/>
</dbReference>
<keyword evidence="10" id="KW-0325">Glycoprotein</keyword>
<keyword evidence="8 11" id="KW-1133">Transmembrane helix</keyword>
<dbReference type="InterPro" id="IPR046956">
    <property type="entry name" value="RLP23-like"/>
</dbReference>
<dbReference type="PANTHER" id="PTHR48061">
    <property type="entry name" value="LEUCINE-RICH REPEAT RECEPTOR PROTEIN KINASE EMS1-LIKE-RELATED"/>
    <property type="match status" value="1"/>
</dbReference>
<dbReference type="OrthoDB" id="676979at2759"/>
<reference evidence="14" key="1">
    <citation type="submission" date="2020-10" db="EMBL/GenBank/DDBJ databases">
        <authorList>
            <person name="Han B."/>
            <person name="Lu T."/>
            <person name="Zhao Q."/>
            <person name="Huang X."/>
            <person name="Zhao Y."/>
        </authorList>
    </citation>
    <scope>NUCLEOTIDE SEQUENCE</scope>
</reference>
<evidence type="ECO:0000256" key="2">
    <source>
        <dbReference type="ARBA" id="ARBA00009592"/>
    </source>
</evidence>
<proteinExistence type="inferred from homology"/>
<dbReference type="InterPro" id="IPR001611">
    <property type="entry name" value="Leu-rich_rpt"/>
</dbReference>
<comment type="subcellular location">
    <subcellularLocation>
        <location evidence="1">Cell membrane</location>
        <topology evidence="1">Single-pass type I membrane protein</topology>
    </subcellularLocation>
</comment>
<comment type="caution">
    <text evidence="14">The sequence shown here is derived from an EMBL/GenBank/DDBJ whole genome shotgun (WGS) entry which is preliminary data.</text>
</comment>
<dbReference type="Proteomes" id="UP000604825">
    <property type="component" value="Unassembled WGS sequence"/>
</dbReference>
<evidence type="ECO:0000256" key="10">
    <source>
        <dbReference type="ARBA" id="ARBA00023180"/>
    </source>
</evidence>
<dbReference type="Pfam" id="PF13855">
    <property type="entry name" value="LRR_8"/>
    <property type="match status" value="4"/>
</dbReference>
<name>A0A811P3F9_9POAL</name>
<dbReference type="Pfam" id="PF00560">
    <property type="entry name" value="LRR_1"/>
    <property type="match status" value="3"/>
</dbReference>
<feature type="domain" description="Leucine-rich repeat-containing N-terminal plant-type" evidence="13">
    <location>
        <begin position="37"/>
        <end position="74"/>
    </location>
</feature>
<dbReference type="Gene3D" id="3.80.10.10">
    <property type="entry name" value="Ribonuclease Inhibitor"/>
    <property type="match status" value="6"/>
</dbReference>
<dbReference type="SUPFAM" id="SSF52047">
    <property type="entry name" value="RNI-like"/>
    <property type="match status" value="1"/>
</dbReference>
<dbReference type="GO" id="GO:0005886">
    <property type="term" value="C:plasma membrane"/>
    <property type="evidence" value="ECO:0007669"/>
    <property type="project" value="UniProtKB-SubCell"/>
</dbReference>